<feature type="non-terminal residue" evidence="1">
    <location>
        <position position="1"/>
    </location>
</feature>
<accession>A0ACC4APL0</accession>
<dbReference type="Proteomes" id="UP000309997">
    <property type="component" value="Unassembled WGS sequence"/>
</dbReference>
<proteinExistence type="predicted"/>
<reference evidence="1 2" key="1">
    <citation type="journal article" date="2024" name="Plant Biotechnol. J.">
        <title>Genome and CRISPR/Cas9 system of a widespread forest tree (Populus alba) in the world.</title>
        <authorList>
            <person name="Liu Y.J."/>
            <person name="Jiang P.F."/>
            <person name="Han X.M."/>
            <person name="Li X.Y."/>
            <person name="Wang H.M."/>
            <person name="Wang Y.J."/>
            <person name="Wang X.X."/>
            <person name="Zeng Q.Y."/>
        </authorList>
    </citation>
    <scope>NUCLEOTIDE SEQUENCE [LARGE SCALE GENOMIC DNA]</scope>
    <source>
        <strain evidence="2">cv. PAL-ZL1</strain>
    </source>
</reference>
<organism evidence="1 2">
    <name type="scientific">Populus alba</name>
    <name type="common">White poplar</name>
    <dbReference type="NCBI Taxonomy" id="43335"/>
    <lineage>
        <taxon>Eukaryota</taxon>
        <taxon>Viridiplantae</taxon>
        <taxon>Streptophyta</taxon>
        <taxon>Embryophyta</taxon>
        <taxon>Tracheophyta</taxon>
        <taxon>Spermatophyta</taxon>
        <taxon>Magnoliopsida</taxon>
        <taxon>eudicotyledons</taxon>
        <taxon>Gunneridae</taxon>
        <taxon>Pentapetalae</taxon>
        <taxon>rosids</taxon>
        <taxon>fabids</taxon>
        <taxon>Malpighiales</taxon>
        <taxon>Salicaceae</taxon>
        <taxon>Saliceae</taxon>
        <taxon>Populus</taxon>
    </lineage>
</organism>
<evidence type="ECO:0000313" key="2">
    <source>
        <dbReference type="Proteomes" id="UP000309997"/>
    </source>
</evidence>
<name>A0ACC4APL0_POPAL</name>
<feature type="non-terminal residue" evidence="1">
    <location>
        <position position="112"/>
    </location>
</feature>
<sequence>YMFYLKKKVTNKAKVEGSICEAYLIDEITNFASHYFGDDVQTIWNRVPWNDDGGLRSVDGCLSIFSYPGKKLSKRFYKRQCRQELKSQQPHASDGEIEKLCEAIFPNWLKNN</sequence>
<evidence type="ECO:0000313" key="1">
    <source>
        <dbReference type="EMBL" id="KAL3568165.1"/>
    </source>
</evidence>
<protein>
    <submittedName>
        <fullName evidence="1">Uncharacterized protein</fullName>
    </submittedName>
</protein>
<comment type="caution">
    <text evidence="1">The sequence shown here is derived from an EMBL/GenBank/DDBJ whole genome shotgun (WGS) entry which is preliminary data.</text>
</comment>
<gene>
    <name evidence="1" type="ORF">D5086_030816</name>
</gene>
<keyword evidence="2" id="KW-1185">Reference proteome</keyword>
<dbReference type="EMBL" id="RCHU02000017">
    <property type="protein sequence ID" value="KAL3568165.1"/>
    <property type="molecule type" value="Genomic_DNA"/>
</dbReference>